<feature type="region of interest" description="Disordered" evidence="4">
    <location>
        <begin position="249"/>
        <end position="276"/>
    </location>
</feature>
<feature type="compositionally biased region" description="Basic and acidic residues" evidence="4">
    <location>
        <begin position="1023"/>
        <end position="1041"/>
    </location>
</feature>
<gene>
    <name evidence="5" type="ORF">CEP54_004593</name>
</gene>
<dbReference type="STRING" id="1325734.A0A428QHK3"/>
<dbReference type="PANTHER" id="PTHR24189:SF50">
    <property type="entry name" value="ANKYRIN REPEAT AND SOCS BOX PROTEIN 2"/>
    <property type="match status" value="1"/>
</dbReference>
<evidence type="ECO:0000256" key="1">
    <source>
        <dbReference type="ARBA" id="ARBA00022737"/>
    </source>
</evidence>
<feature type="region of interest" description="Disordered" evidence="4">
    <location>
        <begin position="1"/>
        <end position="79"/>
    </location>
</feature>
<dbReference type="PANTHER" id="PTHR24189">
    <property type="entry name" value="MYOTROPHIN"/>
    <property type="match status" value="1"/>
</dbReference>
<dbReference type="PROSITE" id="PS50088">
    <property type="entry name" value="ANK_REPEAT"/>
    <property type="match status" value="1"/>
</dbReference>
<dbReference type="AlphaFoldDB" id="A0A428QHK3"/>
<evidence type="ECO:0000313" key="6">
    <source>
        <dbReference type="Proteomes" id="UP000288168"/>
    </source>
</evidence>
<feature type="compositionally biased region" description="Acidic residues" evidence="4">
    <location>
        <begin position="252"/>
        <end position="268"/>
    </location>
</feature>
<sequence length="1200" mass="132451">MEDAQQEFPPEESTADCAMTQPDTDSGYGGSSNASLETHDDHLDPEASSRPPSDTGTIKPPPQPIRIRPISKPIDRETARRANDIIEQMSLLLREHMVKSRRYKYLSRPKRNPPSMSIRPIMLGTTEEDAKTCLVIFCTDSHGAHDRIRDFLRKSFVKELYQPRDTSEPSFDVHVVGASPSTQAGVAVGIPINNSRPETSTCTLCGTSIYFVQEKSEQKQFATMGGILRLEFPDGTNELYGLTAEHGAIDAGDADDSDTSMSGEDSDYCDSSSRSTSPTAMVQIDFDLGPCLDIPTRDDGETHSEINDIESVMARVEISALENIQNGAFRDWALFPLPTKDLKPKPNMLQLQGQPPKALKIPATLADISDGRSVWIITGSGLKKATLAPCLSRVLLKPGTSFVWAFTVELQKHSNICRGDSGSWVVDPVTLEVYGHLVATDVLMGAYVIPLVDIIEDIRSRFSEVSIQFPSDSLLHLRDEAMKPSLTRGSAVPWEDAHHAFTSAFNRSLYGSNSLGETSTIDGTEPPASVFSQPISIATAASSSMSPWEDAGVFFRAGVDSARIASLAPRVSRPARWKTSGLRKMARLYTYTTLSLSKIMEVVYSDLADPMPGIESANKMINVLLDKQPRWIHPRDRDDMRARLRELAKSPFRRKQKHHQSTPNVKRTSTLYVSRESTDQGSKYRPPFEPLQRSTARPRKSSLKHILSDYSSDYINDVEVLMSRSSLEETLDAEADFSDETWSPIGVSTRDNWLHDASAPAAGRTETTVPGDFLHLDELRVTQGLNDRSCLYRVMDEISTDDWVTALRPAPKATDILRPVIAFPASTFSLADSFGNTMLHLLAARDTTKHYLLSAVTRAPESILVATNTANQTFLHVLGAFWFEDVTSPRAFLPILLDSLSRGSFDIYARDAYGRNFFHICQANLPEKSAMEKILMAFDRGNFAHRDAFGVIPLGLHEYPRPLFEQKTEPSSGNTPLTSNARLFEGAIAAISNPLLEDSHGRNGLHLLADALLSSDLLQDSRRDSVGEDGRNKPIHVERRPQSNSSFQMLAWRKTLMEELLAVGVDPNHYNNDGNTVLMAFAARLPEDDDYRLPCLIIETLVKAGAHVNARNRMGETALHIAVRTGHKLIAKALVEAGANVYARDGEGRSVLDVADIAALHSKNVKDYAHAEAARAWLSGLQACAVQNPTVKQEWGAPKS</sequence>
<feature type="compositionally biased region" description="Basic residues" evidence="4">
    <location>
        <begin position="651"/>
        <end position="660"/>
    </location>
</feature>
<dbReference type="InterPro" id="IPR036770">
    <property type="entry name" value="Ankyrin_rpt-contain_sf"/>
</dbReference>
<proteinExistence type="predicted"/>
<keyword evidence="2 3" id="KW-0040">ANK repeat</keyword>
<dbReference type="EMBL" id="NKCI01000032">
    <property type="protein sequence ID" value="RSL64793.1"/>
    <property type="molecule type" value="Genomic_DNA"/>
</dbReference>
<feature type="compositionally biased region" description="Basic and acidic residues" evidence="4">
    <location>
        <begin position="37"/>
        <end position="47"/>
    </location>
</feature>
<keyword evidence="6" id="KW-1185">Reference proteome</keyword>
<dbReference type="Proteomes" id="UP000288168">
    <property type="component" value="Unassembled WGS sequence"/>
</dbReference>
<dbReference type="SMART" id="SM00248">
    <property type="entry name" value="ANK"/>
    <property type="match status" value="2"/>
</dbReference>
<dbReference type="SUPFAM" id="SSF48403">
    <property type="entry name" value="Ankyrin repeat"/>
    <property type="match status" value="1"/>
</dbReference>
<dbReference type="PROSITE" id="PS50297">
    <property type="entry name" value="ANK_REP_REGION"/>
    <property type="match status" value="1"/>
</dbReference>
<dbReference type="Gene3D" id="1.25.40.20">
    <property type="entry name" value="Ankyrin repeat-containing domain"/>
    <property type="match status" value="2"/>
</dbReference>
<evidence type="ECO:0000256" key="2">
    <source>
        <dbReference type="ARBA" id="ARBA00023043"/>
    </source>
</evidence>
<feature type="repeat" description="ANK" evidence="3">
    <location>
        <begin position="1114"/>
        <end position="1146"/>
    </location>
</feature>
<comment type="caution">
    <text evidence="5">The sequence shown here is derived from an EMBL/GenBank/DDBJ whole genome shotgun (WGS) entry which is preliminary data.</text>
</comment>
<organism evidence="5 6">
    <name type="scientific">Fusarium duplospermum</name>
    <dbReference type="NCBI Taxonomy" id="1325734"/>
    <lineage>
        <taxon>Eukaryota</taxon>
        <taxon>Fungi</taxon>
        <taxon>Dikarya</taxon>
        <taxon>Ascomycota</taxon>
        <taxon>Pezizomycotina</taxon>
        <taxon>Sordariomycetes</taxon>
        <taxon>Hypocreomycetidae</taxon>
        <taxon>Hypocreales</taxon>
        <taxon>Nectriaceae</taxon>
        <taxon>Fusarium</taxon>
        <taxon>Fusarium solani species complex</taxon>
    </lineage>
</organism>
<dbReference type="InterPro" id="IPR050745">
    <property type="entry name" value="Multifunctional_regulatory"/>
</dbReference>
<protein>
    <submittedName>
        <fullName evidence="5">Uncharacterized protein</fullName>
    </submittedName>
</protein>
<keyword evidence="1" id="KW-0677">Repeat</keyword>
<evidence type="ECO:0000256" key="3">
    <source>
        <dbReference type="PROSITE-ProRule" id="PRU00023"/>
    </source>
</evidence>
<dbReference type="InterPro" id="IPR002110">
    <property type="entry name" value="Ankyrin_rpt"/>
</dbReference>
<feature type="region of interest" description="Disordered" evidence="4">
    <location>
        <begin position="647"/>
        <end position="702"/>
    </location>
</feature>
<evidence type="ECO:0000313" key="5">
    <source>
        <dbReference type="EMBL" id="RSL64793.1"/>
    </source>
</evidence>
<feature type="region of interest" description="Disordered" evidence="4">
    <location>
        <begin position="1023"/>
        <end position="1042"/>
    </location>
</feature>
<name>A0A428QHK3_9HYPO</name>
<evidence type="ECO:0000256" key="4">
    <source>
        <dbReference type="SAM" id="MobiDB-lite"/>
    </source>
</evidence>
<dbReference type="Pfam" id="PF12796">
    <property type="entry name" value="Ank_2"/>
    <property type="match status" value="1"/>
</dbReference>
<feature type="compositionally biased region" description="Polar residues" evidence="4">
    <location>
        <begin position="661"/>
        <end position="672"/>
    </location>
</feature>
<reference evidence="5 6" key="1">
    <citation type="submission" date="2017-06" db="EMBL/GenBank/DDBJ databases">
        <title>Comparative genomic analysis of Ambrosia Fusariam Clade fungi.</title>
        <authorList>
            <person name="Stajich J.E."/>
            <person name="Carrillo J."/>
            <person name="Kijimoto T."/>
            <person name="Eskalen A."/>
            <person name="O'Donnell K."/>
            <person name="Kasson M."/>
        </authorList>
    </citation>
    <scope>NUCLEOTIDE SEQUENCE [LARGE SCALE GENOMIC DNA]</scope>
    <source>
        <strain evidence="5 6">NRRL62584</strain>
    </source>
</reference>
<dbReference type="OrthoDB" id="5865767at2759"/>
<feature type="compositionally biased region" description="Acidic residues" evidence="4">
    <location>
        <begin position="1"/>
        <end position="14"/>
    </location>
</feature>
<accession>A0A428QHK3</accession>